<gene>
    <name evidence="2" type="primary">ORF213536</name>
</gene>
<evidence type="ECO:0000256" key="1">
    <source>
        <dbReference type="SAM" id="MobiDB-lite"/>
    </source>
</evidence>
<dbReference type="EMBL" id="HACG01049945">
    <property type="protein sequence ID" value="CEK96810.1"/>
    <property type="molecule type" value="Transcribed_RNA"/>
</dbReference>
<reference evidence="2" key="1">
    <citation type="submission" date="2014-12" db="EMBL/GenBank/DDBJ databases">
        <title>Insight into the proteome of Arion vulgaris.</title>
        <authorList>
            <person name="Aradska J."/>
            <person name="Bulat T."/>
            <person name="Smidak R."/>
            <person name="Sarate P."/>
            <person name="Gangsoo J."/>
            <person name="Sialana F."/>
            <person name="Bilban M."/>
            <person name="Lubec G."/>
        </authorList>
    </citation>
    <scope>NUCLEOTIDE SEQUENCE</scope>
    <source>
        <tissue evidence="2">Skin</tissue>
    </source>
</reference>
<feature type="compositionally biased region" description="Acidic residues" evidence="1">
    <location>
        <begin position="19"/>
        <end position="28"/>
    </location>
</feature>
<feature type="region of interest" description="Disordered" evidence="1">
    <location>
        <begin position="1"/>
        <end position="49"/>
    </location>
</feature>
<dbReference type="AlphaFoldDB" id="A0A0B7BX85"/>
<sequence>MTTSSIESSIYCKHRDEIHEDDTTDDTPIDLSMPSKKPAVPSSEQAYLQ</sequence>
<accession>A0A0B7BX85</accession>
<name>A0A0B7BX85_9EUPU</name>
<protein>
    <submittedName>
        <fullName evidence="2">Uncharacterized protein</fullName>
    </submittedName>
</protein>
<feature type="non-terminal residue" evidence="2">
    <location>
        <position position="49"/>
    </location>
</feature>
<proteinExistence type="predicted"/>
<organism evidence="2">
    <name type="scientific">Arion vulgaris</name>
    <dbReference type="NCBI Taxonomy" id="1028688"/>
    <lineage>
        <taxon>Eukaryota</taxon>
        <taxon>Metazoa</taxon>
        <taxon>Spiralia</taxon>
        <taxon>Lophotrochozoa</taxon>
        <taxon>Mollusca</taxon>
        <taxon>Gastropoda</taxon>
        <taxon>Heterobranchia</taxon>
        <taxon>Euthyneura</taxon>
        <taxon>Panpulmonata</taxon>
        <taxon>Eupulmonata</taxon>
        <taxon>Stylommatophora</taxon>
        <taxon>Helicina</taxon>
        <taxon>Arionoidea</taxon>
        <taxon>Arionidae</taxon>
        <taxon>Arion</taxon>
    </lineage>
</organism>
<evidence type="ECO:0000313" key="2">
    <source>
        <dbReference type="EMBL" id="CEK96810.1"/>
    </source>
</evidence>